<dbReference type="RefSeq" id="WP_174494710.1">
    <property type="nucleotide sequence ID" value="NZ_CADDWK010000001.1"/>
</dbReference>
<dbReference type="PANTHER" id="PTHR11078:SF3">
    <property type="entry name" value="ANTITERMINATION NUSB DOMAIN-CONTAINING PROTEIN"/>
    <property type="match status" value="1"/>
</dbReference>
<sequence>MIRRNARVKAFQILFQMDMNDISPKDAILYATDEESIHPFTSELVYGVSEHKEKIDQMLSDNLVNWSLSRLALVEKTLLRIATYEIKYKEEIPIKVSINEAIDIAKEYGEENSGKFINGVLSKLVDEQ</sequence>
<feature type="domain" description="NusB/RsmB/TIM44" evidence="7">
    <location>
        <begin position="4"/>
        <end position="125"/>
    </location>
</feature>
<keyword evidence="9" id="KW-1185">Reference proteome</keyword>
<evidence type="ECO:0000256" key="3">
    <source>
        <dbReference type="ARBA" id="ARBA00022884"/>
    </source>
</evidence>
<dbReference type="SUPFAM" id="SSF48013">
    <property type="entry name" value="NusB-like"/>
    <property type="match status" value="1"/>
</dbReference>
<dbReference type="EMBL" id="JACHGH010000008">
    <property type="protein sequence ID" value="MBB6454222.1"/>
    <property type="molecule type" value="Genomic_DNA"/>
</dbReference>
<comment type="caution">
    <text evidence="8">The sequence shown here is derived from an EMBL/GenBank/DDBJ whole genome shotgun (WGS) entry which is preliminary data.</text>
</comment>
<dbReference type="InterPro" id="IPR011605">
    <property type="entry name" value="NusB_fam"/>
</dbReference>
<dbReference type="AlphaFoldDB" id="A0A841Q7F6"/>
<evidence type="ECO:0000256" key="4">
    <source>
        <dbReference type="ARBA" id="ARBA00023015"/>
    </source>
</evidence>
<dbReference type="PANTHER" id="PTHR11078">
    <property type="entry name" value="N UTILIZATION SUBSTANCE PROTEIN B-RELATED"/>
    <property type="match status" value="1"/>
</dbReference>
<evidence type="ECO:0000256" key="5">
    <source>
        <dbReference type="ARBA" id="ARBA00023163"/>
    </source>
</evidence>
<evidence type="ECO:0000256" key="2">
    <source>
        <dbReference type="ARBA" id="ARBA00022814"/>
    </source>
</evidence>
<dbReference type="Pfam" id="PF01029">
    <property type="entry name" value="NusB"/>
    <property type="match status" value="1"/>
</dbReference>
<dbReference type="GO" id="GO:0003723">
    <property type="term" value="F:RNA binding"/>
    <property type="evidence" value="ECO:0007669"/>
    <property type="project" value="UniProtKB-UniRule"/>
</dbReference>
<reference evidence="8 9" key="1">
    <citation type="submission" date="2020-08" db="EMBL/GenBank/DDBJ databases">
        <title>Genomic Encyclopedia of Type Strains, Phase IV (KMG-IV): sequencing the most valuable type-strain genomes for metagenomic binning, comparative biology and taxonomic classification.</title>
        <authorList>
            <person name="Goeker M."/>
        </authorList>
    </citation>
    <scope>NUCLEOTIDE SEQUENCE [LARGE SCALE GENOMIC DNA]</scope>
    <source>
        <strain evidence="8 9">DSM 19612</strain>
    </source>
</reference>
<evidence type="ECO:0000256" key="6">
    <source>
        <dbReference type="HAMAP-Rule" id="MF_00073"/>
    </source>
</evidence>
<dbReference type="GO" id="GO:0005829">
    <property type="term" value="C:cytosol"/>
    <property type="evidence" value="ECO:0007669"/>
    <property type="project" value="TreeGrafter"/>
</dbReference>
<dbReference type="GO" id="GO:0031564">
    <property type="term" value="P:transcription antitermination"/>
    <property type="evidence" value="ECO:0007669"/>
    <property type="project" value="UniProtKB-KW"/>
</dbReference>
<dbReference type="InterPro" id="IPR006027">
    <property type="entry name" value="NusB_RsmB_TIM44"/>
</dbReference>
<evidence type="ECO:0000256" key="1">
    <source>
        <dbReference type="ARBA" id="ARBA00005952"/>
    </source>
</evidence>
<keyword evidence="3 6" id="KW-0694">RNA-binding</keyword>
<organism evidence="8 9">
    <name type="scientific">Salirhabdus euzebyi</name>
    <dbReference type="NCBI Taxonomy" id="394506"/>
    <lineage>
        <taxon>Bacteria</taxon>
        <taxon>Bacillati</taxon>
        <taxon>Bacillota</taxon>
        <taxon>Bacilli</taxon>
        <taxon>Bacillales</taxon>
        <taxon>Bacillaceae</taxon>
        <taxon>Salirhabdus</taxon>
    </lineage>
</organism>
<dbReference type="Proteomes" id="UP000581688">
    <property type="component" value="Unassembled WGS sequence"/>
</dbReference>
<keyword evidence="2 6" id="KW-0889">Transcription antitermination</keyword>
<dbReference type="NCBIfam" id="TIGR01951">
    <property type="entry name" value="nusB"/>
    <property type="match status" value="1"/>
</dbReference>
<keyword evidence="4 6" id="KW-0805">Transcription regulation</keyword>
<dbReference type="GO" id="GO:0006353">
    <property type="term" value="P:DNA-templated transcription termination"/>
    <property type="evidence" value="ECO:0007669"/>
    <property type="project" value="UniProtKB-UniRule"/>
</dbReference>
<proteinExistence type="inferred from homology"/>
<comment type="function">
    <text evidence="6">Involved in transcription antitermination. Required for transcription of ribosomal RNA (rRNA) genes. Binds specifically to the boxA antiterminator sequence of the ribosomal RNA (rrn) operons.</text>
</comment>
<keyword evidence="5 6" id="KW-0804">Transcription</keyword>
<dbReference type="HAMAP" id="MF_00073">
    <property type="entry name" value="NusB"/>
    <property type="match status" value="1"/>
</dbReference>
<accession>A0A841Q7F6</accession>
<comment type="similarity">
    <text evidence="1 6">Belongs to the NusB family.</text>
</comment>
<name>A0A841Q7F6_9BACI</name>
<dbReference type="InterPro" id="IPR035926">
    <property type="entry name" value="NusB-like_sf"/>
</dbReference>
<evidence type="ECO:0000259" key="7">
    <source>
        <dbReference type="Pfam" id="PF01029"/>
    </source>
</evidence>
<gene>
    <name evidence="6" type="primary">nusB</name>
    <name evidence="8" type="ORF">HNQ94_002697</name>
</gene>
<protein>
    <recommendedName>
        <fullName evidence="6">Transcription antitermination protein NusB</fullName>
    </recommendedName>
    <alternativeName>
        <fullName evidence="6">Antitermination factor NusB</fullName>
    </alternativeName>
</protein>
<evidence type="ECO:0000313" key="8">
    <source>
        <dbReference type="EMBL" id="MBB6454222.1"/>
    </source>
</evidence>
<evidence type="ECO:0000313" key="9">
    <source>
        <dbReference type="Proteomes" id="UP000581688"/>
    </source>
</evidence>
<dbReference type="Gene3D" id="1.10.940.10">
    <property type="entry name" value="NusB-like"/>
    <property type="match status" value="1"/>
</dbReference>
<dbReference type="CDD" id="cd00619">
    <property type="entry name" value="Terminator_NusB"/>
    <property type="match status" value="1"/>
</dbReference>